<protein>
    <recommendedName>
        <fullName evidence="4">Excreted virulence factor EspC, type VII ESX diderm</fullName>
    </recommendedName>
</protein>
<evidence type="ECO:0000313" key="2">
    <source>
        <dbReference type="EMBL" id="GHH57890.1"/>
    </source>
</evidence>
<feature type="region of interest" description="Disordered" evidence="1">
    <location>
        <begin position="1"/>
        <end position="20"/>
    </location>
</feature>
<dbReference type="RefSeq" id="WP_191304464.1">
    <property type="nucleotide sequence ID" value="NZ_BNAR01000018.1"/>
</dbReference>
<dbReference type="EMBL" id="BNAR01000018">
    <property type="protein sequence ID" value="GHH57890.1"/>
    <property type="molecule type" value="Genomic_DNA"/>
</dbReference>
<comment type="caution">
    <text evidence="2">The sequence shown here is derived from an EMBL/GenBank/DDBJ whole genome shotgun (WGS) entry which is preliminary data.</text>
</comment>
<evidence type="ECO:0008006" key="4">
    <source>
        <dbReference type="Google" id="ProtNLM"/>
    </source>
</evidence>
<evidence type="ECO:0000256" key="1">
    <source>
        <dbReference type="SAM" id="MobiDB-lite"/>
    </source>
</evidence>
<accession>A0ABQ3MR99</accession>
<reference evidence="3" key="1">
    <citation type="journal article" date="2019" name="Int. J. Syst. Evol. Microbiol.">
        <title>The Global Catalogue of Microorganisms (GCM) 10K type strain sequencing project: providing services to taxonomists for standard genome sequencing and annotation.</title>
        <authorList>
            <consortium name="The Broad Institute Genomics Platform"/>
            <consortium name="The Broad Institute Genome Sequencing Center for Infectious Disease"/>
            <person name="Wu L."/>
            <person name="Ma J."/>
        </authorList>
    </citation>
    <scope>NUCLEOTIDE SEQUENCE [LARGE SCALE GENOMIC DNA]</scope>
    <source>
        <strain evidence="3">CGMCC 4.7367</strain>
    </source>
</reference>
<organism evidence="2 3">
    <name type="scientific">Lentzea cavernae</name>
    <dbReference type="NCBI Taxonomy" id="2020703"/>
    <lineage>
        <taxon>Bacteria</taxon>
        <taxon>Bacillati</taxon>
        <taxon>Actinomycetota</taxon>
        <taxon>Actinomycetes</taxon>
        <taxon>Pseudonocardiales</taxon>
        <taxon>Pseudonocardiaceae</taxon>
        <taxon>Lentzea</taxon>
    </lineage>
</organism>
<dbReference type="Proteomes" id="UP000605568">
    <property type="component" value="Unassembled WGS sequence"/>
</dbReference>
<evidence type="ECO:0000313" key="3">
    <source>
        <dbReference type="Proteomes" id="UP000605568"/>
    </source>
</evidence>
<keyword evidence="3" id="KW-1185">Reference proteome</keyword>
<sequence length="87" mass="9319">MDEVMRHASEQGRRALETTGEGMRKILDANPMPSAASVHAAVEVIIQNYAAALAPVVHALGEDARALGASWREAAIRAAREQEGRRG</sequence>
<gene>
    <name evidence="2" type="ORF">GCM10017774_78350</name>
</gene>
<proteinExistence type="predicted"/>
<name>A0ABQ3MR99_9PSEU</name>